<keyword evidence="3" id="KW-1185">Reference proteome</keyword>
<proteinExistence type="predicted"/>
<gene>
    <name evidence="2" type="ORF">MRSR164_01030</name>
</gene>
<reference evidence="2 3" key="1">
    <citation type="journal article" date="2012" name="Genet. Mol. Biol.">
        <title>Analysis of 16S rRNA and mxaF genes revealing insights into Methylobacterium niche-specific plant association.</title>
        <authorList>
            <person name="Dourado M.N."/>
            <person name="Andreote F.D."/>
            <person name="Dini-Andreote F."/>
            <person name="Conti R."/>
            <person name="Araujo J.M."/>
            <person name="Araujo W.L."/>
        </authorList>
    </citation>
    <scope>NUCLEOTIDE SEQUENCE [LARGE SCALE GENOMIC DNA]</scope>
    <source>
        <strain evidence="2 3">SR1.6/4</strain>
    </source>
</reference>
<feature type="domain" description="Aspartate/glutamate/uridylate kinase" evidence="1">
    <location>
        <begin position="19"/>
        <end position="91"/>
    </location>
</feature>
<keyword evidence="2" id="KW-0808">Transferase</keyword>
<dbReference type="InterPro" id="IPR001048">
    <property type="entry name" value="Asp/Glu/Uridylate_kinase"/>
</dbReference>
<evidence type="ECO:0000313" key="2">
    <source>
        <dbReference type="EMBL" id="MEE7455444.1"/>
    </source>
</evidence>
<dbReference type="InterPro" id="IPR036393">
    <property type="entry name" value="AceGlu_kinase-like_sf"/>
</dbReference>
<comment type="caution">
    <text evidence="2">The sequence shown here is derived from an EMBL/GenBank/DDBJ whole genome shotgun (WGS) entry which is preliminary data.</text>
</comment>
<evidence type="ECO:0000259" key="1">
    <source>
        <dbReference type="Pfam" id="PF00696"/>
    </source>
</evidence>
<name>A0ABU7T4V9_9HYPH</name>
<dbReference type="GO" id="GO:0016301">
    <property type="term" value="F:kinase activity"/>
    <property type="evidence" value="ECO:0007669"/>
    <property type="project" value="UniProtKB-KW"/>
</dbReference>
<sequence>MTHSERSPPPSVGERKTAAVVKVGGSLISDRARLHAVLADCVERGPVAVVPGGGPFADAVRTAQAALGFEDRLAHRLALDAMGRMAEIFSAIEPRLAVAASPDAVADALDRGRSAIWDPVALKAGHPDIPESWDVTSDSLALWLARSLGAGRCIFVKSANHDPSADLPALVRSGLVDAAFPRFAAAFPGEIVIRGPSPERHAA</sequence>
<accession>A0ABU7T4V9</accession>
<protein>
    <submittedName>
        <fullName evidence="2">Uridylate kinase</fullName>
    </submittedName>
</protein>
<evidence type="ECO:0000313" key="3">
    <source>
        <dbReference type="Proteomes" id="UP001349262"/>
    </source>
</evidence>
<keyword evidence="2" id="KW-0418">Kinase</keyword>
<dbReference type="Proteomes" id="UP001349262">
    <property type="component" value="Unassembled WGS sequence"/>
</dbReference>
<dbReference type="Gene3D" id="3.40.1160.10">
    <property type="entry name" value="Acetylglutamate kinase-like"/>
    <property type="match status" value="1"/>
</dbReference>
<dbReference type="Pfam" id="PF00696">
    <property type="entry name" value="AA_kinase"/>
    <property type="match status" value="1"/>
</dbReference>
<organism evidence="2 3">
    <name type="scientific">Methylobacterium radiotolerans</name>
    <dbReference type="NCBI Taxonomy" id="31998"/>
    <lineage>
        <taxon>Bacteria</taxon>
        <taxon>Pseudomonadati</taxon>
        <taxon>Pseudomonadota</taxon>
        <taxon>Alphaproteobacteria</taxon>
        <taxon>Hyphomicrobiales</taxon>
        <taxon>Methylobacteriaceae</taxon>
        <taxon>Methylobacterium</taxon>
    </lineage>
</organism>
<dbReference type="EMBL" id="MLBY01000001">
    <property type="protein sequence ID" value="MEE7455444.1"/>
    <property type="molecule type" value="Genomic_DNA"/>
</dbReference>
<dbReference type="SUPFAM" id="SSF53633">
    <property type="entry name" value="Carbamate kinase-like"/>
    <property type="match status" value="1"/>
</dbReference>